<sequence length="90" mass="9283">MATTNKRGVLATLGLGAVLVLCCAAPALIAAGALGALGAWLGNPWVIGAALAAAVVVVWQIRRRHRRGHTSTRDPSDRSYPDGDDRPSGP</sequence>
<feature type="region of interest" description="Disordered" evidence="1">
    <location>
        <begin position="65"/>
        <end position="90"/>
    </location>
</feature>
<dbReference type="EMBL" id="VFML01000001">
    <property type="protein sequence ID" value="TQJ01745.1"/>
    <property type="molecule type" value="Genomic_DNA"/>
</dbReference>
<feature type="compositionally biased region" description="Basic and acidic residues" evidence="1">
    <location>
        <begin position="71"/>
        <end position="90"/>
    </location>
</feature>
<reference evidence="3 4" key="1">
    <citation type="submission" date="2019-06" db="EMBL/GenBank/DDBJ databases">
        <title>Sequencing the genomes of 1000 actinobacteria strains.</title>
        <authorList>
            <person name="Klenk H.-P."/>
        </authorList>
    </citation>
    <scope>NUCLEOTIDE SEQUENCE [LARGE SCALE GENOMIC DNA]</scope>
    <source>
        <strain evidence="3 4">DSM 45679</strain>
    </source>
</reference>
<dbReference type="AlphaFoldDB" id="A0A542DF95"/>
<keyword evidence="2" id="KW-0472">Membrane</keyword>
<dbReference type="Gene3D" id="1.10.287.910">
    <property type="entry name" value="bacterial mercury transporter, merf"/>
    <property type="match status" value="1"/>
</dbReference>
<dbReference type="Proteomes" id="UP000320876">
    <property type="component" value="Unassembled WGS sequence"/>
</dbReference>
<dbReference type="RefSeq" id="WP_141996566.1">
    <property type="nucleotide sequence ID" value="NZ_VFML01000001.1"/>
</dbReference>
<gene>
    <name evidence="3" type="ORF">FB471_1454</name>
</gene>
<keyword evidence="2" id="KW-1133">Transmembrane helix</keyword>
<name>A0A542DF95_AMYCI</name>
<protein>
    <submittedName>
        <fullName evidence="3">Mercuric ion transport protein</fullName>
    </submittedName>
</protein>
<proteinExistence type="predicted"/>
<evidence type="ECO:0000313" key="4">
    <source>
        <dbReference type="Proteomes" id="UP000320876"/>
    </source>
</evidence>
<accession>A0A542DF95</accession>
<feature type="transmembrane region" description="Helical" evidence="2">
    <location>
        <begin position="45"/>
        <end position="61"/>
    </location>
</feature>
<evidence type="ECO:0000256" key="1">
    <source>
        <dbReference type="SAM" id="MobiDB-lite"/>
    </source>
</evidence>
<keyword evidence="2" id="KW-0812">Transmembrane</keyword>
<evidence type="ECO:0000313" key="3">
    <source>
        <dbReference type="EMBL" id="TQJ01745.1"/>
    </source>
</evidence>
<organism evidence="3 4">
    <name type="scientific">Amycolatopsis cihanbeyliensis</name>
    <dbReference type="NCBI Taxonomy" id="1128664"/>
    <lineage>
        <taxon>Bacteria</taxon>
        <taxon>Bacillati</taxon>
        <taxon>Actinomycetota</taxon>
        <taxon>Actinomycetes</taxon>
        <taxon>Pseudonocardiales</taxon>
        <taxon>Pseudonocardiaceae</taxon>
        <taxon>Amycolatopsis</taxon>
    </lineage>
</organism>
<keyword evidence="4" id="KW-1185">Reference proteome</keyword>
<evidence type="ECO:0000256" key="2">
    <source>
        <dbReference type="SAM" id="Phobius"/>
    </source>
</evidence>
<comment type="caution">
    <text evidence="3">The sequence shown here is derived from an EMBL/GenBank/DDBJ whole genome shotgun (WGS) entry which is preliminary data.</text>
</comment>